<evidence type="ECO:0000313" key="2">
    <source>
        <dbReference type="EMBL" id="GAA0614360.1"/>
    </source>
</evidence>
<dbReference type="GO" id="GO:0016787">
    <property type="term" value="F:hydrolase activity"/>
    <property type="evidence" value="ECO:0007669"/>
    <property type="project" value="UniProtKB-KW"/>
</dbReference>
<gene>
    <name evidence="2" type="ORF">GCM10009547_15260</name>
</gene>
<name>A0ABP3RU39_9ACTN</name>
<organism evidence="2 3">
    <name type="scientific">Sporichthya brevicatena</name>
    <dbReference type="NCBI Taxonomy" id="171442"/>
    <lineage>
        <taxon>Bacteria</taxon>
        <taxon>Bacillati</taxon>
        <taxon>Actinomycetota</taxon>
        <taxon>Actinomycetes</taxon>
        <taxon>Sporichthyales</taxon>
        <taxon>Sporichthyaceae</taxon>
        <taxon>Sporichthya</taxon>
    </lineage>
</organism>
<dbReference type="PANTHER" id="PTHR46623">
    <property type="entry name" value="CARBOXYMETHYLENEBUTENOLIDASE-RELATED"/>
    <property type="match status" value="1"/>
</dbReference>
<evidence type="ECO:0000259" key="1">
    <source>
        <dbReference type="Pfam" id="PF01738"/>
    </source>
</evidence>
<keyword evidence="2" id="KW-0378">Hydrolase</keyword>
<evidence type="ECO:0000313" key="3">
    <source>
        <dbReference type="Proteomes" id="UP001500957"/>
    </source>
</evidence>
<dbReference type="PANTHER" id="PTHR46623:SF6">
    <property type="entry name" value="ALPHA_BETA-HYDROLASES SUPERFAMILY PROTEIN"/>
    <property type="match status" value="1"/>
</dbReference>
<sequence>MAITTQTVEFPSNGGTAGGYLALPESGSGPGVVVVQEWWGLDPSLKIMVERLAEAGFVALAPDLYHGELANHDEMDKAGHLMQSLPADRAAKDMSGAVDFLAGHDAVTGDGLGVMGFCMGGMLTFLLAAGRGDKIKAAVPFYGFPGPDSEPDWSGLTAVVRGHMAENDDFFTPDGARALEKKLRDLGKDVELTVHPGSGHAFMNPMNTLGTKDDELAARCWAEATSFLRSQLG</sequence>
<dbReference type="RefSeq" id="WP_344603270.1">
    <property type="nucleotide sequence ID" value="NZ_BAAAHE010000011.1"/>
</dbReference>
<dbReference type="Pfam" id="PF01738">
    <property type="entry name" value="DLH"/>
    <property type="match status" value="1"/>
</dbReference>
<dbReference type="InterPro" id="IPR029058">
    <property type="entry name" value="AB_hydrolase_fold"/>
</dbReference>
<dbReference type="Gene3D" id="3.40.50.1820">
    <property type="entry name" value="alpha/beta hydrolase"/>
    <property type="match status" value="1"/>
</dbReference>
<protein>
    <submittedName>
        <fullName evidence="2">Dienelactone hydrolase family protein</fullName>
    </submittedName>
</protein>
<dbReference type="SUPFAM" id="SSF53474">
    <property type="entry name" value="alpha/beta-Hydrolases"/>
    <property type="match status" value="1"/>
</dbReference>
<keyword evidence="3" id="KW-1185">Reference proteome</keyword>
<feature type="domain" description="Dienelactone hydrolase" evidence="1">
    <location>
        <begin position="19"/>
        <end position="230"/>
    </location>
</feature>
<proteinExistence type="predicted"/>
<comment type="caution">
    <text evidence="2">The sequence shown here is derived from an EMBL/GenBank/DDBJ whole genome shotgun (WGS) entry which is preliminary data.</text>
</comment>
<dbReference type="InterPro" id="IPR002925">
    <property type="entry name" value="Dienelactn_hydro"/>
</dbReference>
<dbReference type="EMBL" id="BAAAHE010000011">
    <property type="protein sequence ID" value="GAA0614360.1"/>
    <property type="molecule type" value="Genomic_DNA"/>
</dbReference>
<dbReference type="InterPro" id="IPR051049">
    <property type="entry name" value="Dienelactone_hydrolase-like"/>
</dbReference>
<dbReference type="Proteomes" id="UP001500957">
    <property type="component" value="Unassembled WGS sequence"/>
</dbReference>
<accession>A0ABP3RU39</accession>
<reference evidence="3" key="1">
    <citation type="journal article" date="2019" name="Int. J. Syst. Evol. Microbiol.">
        <title>The Global Catalogue of Microorganisms (GCM) 10K type strain sequencing project: providing services to taxonomists for standard genome sequencing and annotation.</title>
        <authorList>
            <consortium name="The Broad Institute Genomics Platform"/>
            <consortium name="The Broad Institute Genome Sequencing Center for Infectious Disease"/>
            <person name="Wu L."/>
            <person name="Ma J."/>
        </authorList>
    </citation>
    <scope>NUCLEOTIDE SEQUENCE [LARGE SCALE GENOMIC DNA]</scope>
    <source>
        <strain evidence="3">JCM 10671</strain>
    </source>
</reference>